<name>A0A841V5F4_MICAE</name>
<reference evidence="1 2" key="1">
    <citation type="submission" date="2020-07" db="EMBL/GenBank/DDBJ databases">
        <title>Genomes of two Microcystis aeruginosa (Cyanobacteria) strains from Florida (USA) with disparate toxicogenic potential.</title>
        <authorList>
            <person name="Lefler F.W."/>
            <person name="Barbosa M."/>
            <person name="Berthold D.E."/>
            <person name="Laughinghouse H.D. IV."/>
        </authorList>
    </citation>
    <scope>NUCLEOTIDE SEQUENCE [LARGE SCALE GENOMIC DNA]</scope>
    <source>
        <strain evidence="1 2">BLCCF158</strain>
    </source>
</reference>
<dbReference type="SUPFAM" id="SSF143011">
    <property type="entry name" value="RelE-like"/>
    <property type="match status" value="1"/>
</dbReference>
<evidence type="ECO:0000313" key="2">
    <source>
        <dbReference type="Proteomes" id="UP000525432"/>
    </source>
</evidence>
<dbReference type="RefSeq" id="WP_185240134.1">
    <property type="nucleotide sequence ID" value="NZ_JACEGC010000069.1"/>
</dbReference>
<comment type="caution">
    <text evidence="1">The sequence shown here is derived from an EMBL/GenBank/DDBJ whole genome shotgun (WGS) entry which is preliminary data.</text>
</comment>
<organism evidence="1 2">
    <name type="scientific">Microcystis aeruginosa BLCC-F158</name>
    <dbReference type="NCBI Taxonomy" id="2755316"/>
    <lineage>
        <taxon>Bacteria</taxon>
        <taxon>Bacillati</taxon>
        <taxon>Cyanobacteriota</taxon>
        <taxon>Cyanophyceae</taxon>
        <taxon>Oscillatoriophycideae</taxon>
        <taxon>Chroococcales</taxon>
        <taxon>Microcystaceae</taxon>
        <taxon>Microcystis</taxon>
    </lineage>
</organism>
<accession>A0A841V5F4</accession>
<dbReference type="AlphaFoldDB" id="A0A841V5F4"/>
<dbReference type="InterPro" id="IPR035093">
    <property type="entry name" value="RelE/ParE_toxin_dom_sf"/>
</dbReference>
<gene>
    <name evidence="1" type="ORF">H0901_13905</name>
</gene>
<dbReference type="EMBL" id="JACEGC010000069">
    <property type="protein sequence ID" value="MBC1196319.1"/>
    <property type="molecule type" value="Genomic_DNA"/>
</dbReference>
<evidence type="ECO:0000313" key="1">
    <source>
        <dbReference type="EMBL" id="MBC1196319.1"/>
    </source>
</evidence>
<protein>
    <submittedName>
        <fullName evidence="1">Type II toxin-antitoxin system YoeB family toxin</fullName>
    </submittedName>
</protein>
<dbReference type="Proteomes" id="UP000525432">
    <property type="component" value="Unassembled WGS sequence"/>
</dbReference>
<dbReference type="Gene3D" id="3.30.2310.20">
    <property type="entry name" value="RelE-like"/>
    <property type="match status" value="1"/>
</dbReference>
<proteinExistence type="predicted"/>
<sequence>MIEPYQVTKNQKKLKSIIQDTLSISPYSGKKLVGDLTGFYSIRLSYQDRILYTINDEQKLIYIHRAKTHYGE</sequence>